<evidence type="ECO:0000313" key="2">
    <source>
        <dbReference type="EMBL" id="GAA4627517.1"/>
    </source>
</evidence>
<protein>
    <submittedName>
        <fullName evidence="2">Uncharacterized protein</fullName>
    </submittedName>
</protein>
<gene>
    <name evidence="2" type="ORF">GCM10023196_040030</name>
</gene>
<organism evidence="2 3">
    <name type="scientific">Actinoallomurus vinaceus</name>
    <dbReference type="NCBI Taxonomy" id="1080074"/>
    <lineage>
        <taxon>Bacteria</taxon>
        <taxon>Bacillati</taxon>
        <taxon>Actinomycetota</taxon>
        <taxon>Actinomycetes</taxon>
        <taxon>Streptosporangiales</taxon>
        <taxon>Thermomonosporaceae</taxon>
        <taxon>Actinoallomurus</taxon>
    </lineage>
</organism>
<dbReference type="EMBL" id="BAABHK010000005">
    <property type="protein sequence ID" value="GAA4627517.1"/>
    <property type="molecule type" value="Genomic_DNA"/>
</dbReference>
<proteinExistence type="predicted"/>
<feature type="region of interest" description="Disordered" evidence="1">
    <location>
        <begin position="1"/>
        <end position="22"/>
    </location>
</feature>
<accession>A0ABP8UC03</accession>
<dbReference type="Proteomes" id="UP001501442">
    <property type="component" value="Unassembled WGS sequence"/>
</dbReference>
<sequence length="60" mass="6457">MSRQIQGGTVGEGPLADAPHEISTSLLVESERLGEQSHRLAMRLGNLAAFQVSDRPHAHP</sequence>
<evidence type="ECO:0000313" key="3">
    <source>
        <dbReference type="Proteomes" id="UP001501442"/>
    </source>
</evidence>
<evidence type="ECO:0000256" key="1">
    <source>
        <dbReference type="SAM" id="MobiDB-lite"/>
    </source>
</evidence>
<keyword evidence="3" id="KW-1185">Reference proteome</keyword>
<dbReference type="RefSeq" id="WP_345432416.1">
    <property type="nucleotide sequence ID" value="NZ_BAABHK010000005.1"/>
</dbReference>
<comment type="caution">
    <text evidence="2">The sequence shown here is derived from an EMBL/GenBank/DDBJ whole genome shotgun (WGS) entry which is preliminary data.</text>
</comment>
<name>A0ABP8UC03_9ACTN</name>
<reference evidence="3" key="1">
    <citation type="journal article" date="2019" name="Int. J. Syst. Evol. Microbiol.">
        <title>The Global Catalogue of Microorganisms (GCM) 10K type strain sequencing project: providing services to taxonomists for standard genome sequencing and annotation.</title>
        <authorList>
            <consortium name="The Broad Institute Genomics Platform"/>
            <consortium name="The Broad Institute Genome Sequencing Center for Infectious Disease"/>
            <person name="Wu L."/>
            <person name="Ma J."/>
        </authorList>
    </citation>
    <scope>NUCLEOTIDE SEQUENCE [LARGE SCALE GENOMIC DNA]</scope>
    <source>
        <strain evidence="3">JCM 17939</strain>
    </source>
</reference>